<comment type="similarity">
    <text evidence="2 9">Belongs to the TCP-1 chaperonin family.</text>
</comment>
<dbReference type="STRING" id="1198029.A0A1U7LS93"/>
<accession>A0A1U7LS93</accession>
<dbReference type="GO" id="GO:0005524">
    <property type="term" value="F:ATP binding"/>
    <property type="evidence" value="ECO:0007669"/>
    <property type="project" value="UniProtKB-KW"/>
</dbReference>
<dbReference type="InterPro" id="IPR027413">
    <property type="entry name" value="GROEL-like_equatorial_sf"/>
</dbReference>
<dbReference type="SUPFAM" id="SSF48592">
    <property type="entry name" value="GroEL equatorial domain-like"/>
    <property type="match status" value="1"/>
</dbReference>
<dbReference type="PROSITE" id="PS00751">
    <property type="entry name" value="TCP1_2"/>
    <property type="match status" value="1"/>
</dbReference>
<dbReference type="InterPro" id="IPR017998">
    <property type="entry name" value="Chaperone_TCP-1"/>
</dbReference>
<dbReference type="Pfam" id="PF00118">
    <property type="entry name" value="Cpn60_TCP1"/>
    <property type="match status" value="2"/>
</dbReference>
<keyword evidence="4" id="KW-0963">Cytoplasm</keyword>
<organism evidence="10 11">
    <name type="scientific">Neolecta irregularis (strain DAH-3)</name>
    <dbReference type="NCBI Taxonomy" id="1198029"/>
    <lineage>
        <taxon>Eukaryota</taxon>
        <taxon>Fungi</taxon>
        <taxon>Dikarya</taxon>
        <taxon>Ascomycota</taxon>
        <taxon>Taphrinomycotina</taxon>
        <taxon>Neolectales</taxon>
        <taxon>Neolectaceae</taxon>
        <taxon>Neolecta</taxon>
    </lineage>
</organism>
<dbReference type="OMA" id="WGLKYAV"/>
<evidence type="ECO:0000256" key="5">
    <source>
        <dbReference type="ARBA" id="ARBA00022741"/>
    </source>
</evidence>
<dbReference type="CDD" id="cd03341">
    <property type="entry name" value="TCP1_theta"/>
    <property type="match status" value="1"/>
</dbReference>
<dbReference type="Gene3D" id="1.10.560.10">
    <property type="entry name" value="GroEL-like equatorial domain"/>
    <property type="match status" value="1"/>
</dbReference>
<dbReference type="PANTHER" id="PTHR11353">
    <property type="entry name" value="CHAPERONIN"/>
    <property type="match status" value="1"/>
</dbReference>
<evidence type="ECO:0000256" key="9">
    <source>
        <dbReference type="RuleBase" id="RU004187"/>
    </source>
</evidence>
<gene>
    <name evidence="10" type="ORF">NEOLI_000508</name>
</gene>
<comment type="subunit">
    <text evidence="3">Heterooligomeric complex of about 850 to 900 kDa that forms two stacked rings, 12 to 16 nm in diameter.</text>
</comment>
<dbReference type="InterPro" id="IPR002194">
    <property type="entry name" value="Chaperonin_TCP-1_CS"/>
</dbReference>
<evidence type="ECO:0000256" key="6">
    <source>
        <dbReference type="ARBA" id="ARBA00022840"/>
    </source>
</evidence>
<dbReference type="OrthoDB" id="1748577at2759"/>
<dbReference type="InterPro" id="IPR027409">
    <property type="entry name" value="GroEL-like_apical_dom_sf"/>
</dbReference>
<dbReference type="SUPFAM" id="SSF52029">
    <property type="entry name" value="GroEL apical domain-like"/>
    <property type="match status" value="1"/>
</dbReference>
<dbReference type="GO" id="GO:0005832">
    <property type="term" value="C:chaperonin-containing T-complex"/>
    <property type="evidence" value="ECO:0007669"/>
    <property type="project" value="EnsemblFungi"/>
</dbReference>
<dbReference type="NCBIfam" id="TIGR02346">
    <property type="entry name" value="chap_CCT_theta"/>
    <property type="match status" value="1"/>
</dbReference>
<keyword evidence="7 9" id="KW-0143">Chaperone</keyword>
<dbReference type="InterPro" id="IPR002423">
    <property type="entry name" value="Cpn60/GroEL/TCP-1"/>
</dbReference>
<dbReference type="Gene3D" id="3.30.260.10">
    <property type="entry name" value="TCP-1-like chaperonin intermediate domain"/>
    <property type="match status" value="1"/>
</dbReference>
<comment type="subcellular location">
    <subcellularLocation>
        <location evidence="1">Cytoplasm</location>
    </subcellularLocation>
</comment>
<dbReference type="SUPFAM" id="SSF54849">
    <property type="entry name" value="GroEL-intermediate domain like"/>
    <property type="match status" value="1"/>
</dbReference>
<dbReference type="GO" id="GO:0051082">
    <property type="term" value="F:unfolded protein binding"/>
    <property type="evidence" value="ECO:0007669"/>
    <property type="project" value="EnsemblFungi"/>
</dbReference>
<dbReference type="Proteomes" id="UP000186594">
    <property type="component" value="Unassembled WGS sequence"/>
</dbReference>
<keyword evidence="11" id="KW-1185">Reference proteome</keyword>
<dbReference type="FunFam" id="3.50.7.10:FF:000008">
    <property type="entry name" value="T-complex protein 1 subunit theta"/>
    <property type="match status" value="1"/>
</dbReference>
<evidence type="ECO:0000256" key="7">
    <source>
        <dbReference type="ARBA" id="ARBA00023186"/>
    </source>
</evidence>
<keyword evidence="5 9" id="KW-0547">Nucleotide-binding</keyword>
<dbReference type="PRINTS" id="PR00304">
    <property type="entry name" value="TCOMPLEXTCP1"/>
</dbReference>
<name>A0A1U7LS93_NEOID</name>
<dbReference type="EMBL" id="LXFE01000411">
    <property type="protein sequence ID" value="OLL25412.1"/>
    <property type="molecule type" value="Genomic_DNA"/>
</dbReference>
<evidence type="ECO:0000256" key="8">
    <source>
        <dbReference type="ARBA" id="ARBA00029602"/>
    </source>
</evidence>
<protein>
    <recommendedName>
        <fullName evidence="8">CCT-theta</fullName>
    </recommendedName>
</protein>
<evidence type="ECO:0000313" key="10">
    <source>
        <dbReference type="EMBL" id="OLL25412.1"/>
    </source>
</evidence>
<dbReference type="Gene3D" id="3.50.7.10">
    <property type="entry name" value="GroEL"/>
    <property type="match status" value="1"/>
</dbReference>
<dbReference type="GO" id="GO:0140662">
    <property type="term" value="F:ATP-dependent protein folding chaperone"/>
    <property type="evidence" value="ECO:0007669"/>
    <property type="project" value="InterPro"/>
</dbReference>
<dbReference type="InterPro" id="IPR027410">
    <property type="entry name" value="TCP-1-like_intermed_sf"/>
</dbReference>
<dbReference type="InterPro" id="IPR012721">
    <property type="entry name" value="Chap_CCT_theta"/>
</dbReference>
<evidence type="ECO:0000256" key="4">
    <source>
        <dbReference type="ARBA" id="ARBA00022490"/>
    </source>
</evidence>
<evidence type="ECO:0000256" key="2">
    <source>
        <dbReference type="ARBA" id="ARBA00008020"/>
    </source>
</evidence>
<keyword evidence="6 9" id="KW-0067">ATP-binding</keyword>
<dbReference type="GO" id="GO:0016887">
    <property type="term" value="F:ATP hydrolysis activity"/>
    <property type="evidence" value="ECO:0007669"/>
    <property type="project" value="InterPro"/>
</dbReference>
<dbReference type="AlphaFoldDB" id="A0A1U7LS93"/>
<sequence>MSLKVPTGAGPQLFKQTTNLQGIEDAVIRNIHAVNGTPHFSSNYAKLNYFLGRTFGNFINHLQKLFLTNDAATIIKELDVVHPAAKILVMASQQQESEVYLSKFSFSLPFSRAGLWTDFFWELLKKAESLLTMGLHPSEIIKGYEMAQDYTLKTLNELAIDKVSDTKSKTELAKAIKTAIASKQYGNEDLLSELVAEAVLAVMPKNPLNFNIDNVRVVKVMGSNLVESKVVRGMVFAREPEGRVTKAGRSKVAVYSCGIDIGQTETKGTVLLHNAKEMLEFSKGEEAQMEDSIKQIWDAGVRVVVSGGAIGDLALHFLNRFDILVVKVLSKFDLRRLCRVVGATPLARVGAPMPEEMGNIDIVETVEIGGDRVTVFRQENEVTKTATIVLRGATQNRLDDVERAIDDGVNVVKAIAKDPRLVPGAGATEMELFKRTFAFGEKTPGIFQHVIKKYAEAFEVVPRTLAETAGLDATDVLSKLHAAHHKNDDGVMGVDIDEQGCGSLVDANERGILDVLSAKHWAVRLATDAALTILAVDQIIMSKPAGGPKPPAQKANWDED</sequence>
<evidence type="ECO:0000256" key="3">
    <source>
        <dbReference type="ARBA" id="ARBA00011531"/>
    </source>
</evidence>
<evidence type="ECO:0000313" key="11">
    <source>
        <dbReference type="Proteomes" id="UP000186594"/>
    </source>
</evidence>
<evidence type="ECO:0000256" key="1">
    <source>
        <dbReference type="ARBA" id="ARBA00004496"/>
    </source>
</evidence>
<comment type="caution">
    <text evidence="10">The sequence shown here is derived from an EMBL/GenBank/DDBJ whole genome shotgun (WGS) entry which is preliminary data.</text>
</comment>
<reference evidence="10 11" key="1">
    <citation type="submission" date="2016-04" db="EMBL/GenBank/DDBJ databases">
        <title>Evolutionary innovation and constraint leading to complex multicellularity in the Ascomycota.</title>
        <authorList>
            <person name="Cisse O."/>
            <person name="Nguyen A."/>
            <person name="Hewitt D.A."/>
            <person name="Jedd G."/>
            <person name="Stajich J.E."/>
        </authorList>
    </citation>
    <scope>NUCLEOTIDE SEQUENCE [LARGE SCALE GENOMIC DNA]</scope>
    <source>
        <strain evidence="10 11">DAH-3</strain>
    </source>
</reference>
<proteinExistence type="inferred from homology"/>